<dbReference type="Proteomes" id="UP000030746">
    <property type="component" value="Unassembled WGS sequence"/>
</dbReference>
<dbReference type="KEGG" id="lgi:LOTGIDRAFT_162785"/>
<gene>
    <name evidence="2" type="ORF">LOTGIDRAFT_162785</name>
</gene>
<name>V4BST7_LOTGI</name>
<dbReference type="AlphaFoldDB" id="V4BST7"/>
<evidence type="ECO:0000256" key="1">
    <source>
        <dbReference type="SAM" id="Coils"/>
    </source>
</evidence>
<sequence length="480" mass="55788">MANKFGLGSLPLESKNPMSSTAFINKVKPFFVDQIGDTLQRDIDMNNFKITNLKFPGNDNDAVNKKYLLDQINAIQIDKDHVENRITDVKRFIRRNIKNLVDEPKLQQELTILKRLIQVDKTSQLQNLISKLDDKITKVKIDVQRLIDNPNVNEDRLKRKLIALVRKLGELLAELDKTADKTELQNSISNLNKKIAKQKSDVQDIINTLPIDKDTLKHQLTALDTKITDELEKEVGVIKNFLQHKFRDDMKNYIKEQRKLTKLEAIVTDKSYYFNLPFESDTVFDRKGQIYKSNKYGFKVEIKVGSLEYGEPKNVFDIGETQAFTFRGNCLIQIEFPMKVKVNKVVFKQTGKAVKHISLFNDGNLEENIRLIDKRDQEIETKNGKYVDTFKMEVENDKYVIEIKDLDMILETENPPLTNIVKIPPSLIIPGPIESSSHEFLRTTDFEYVKLYFVYDGKYTSIDVHKRVYSTFIVCRRFHP</sequence>
<evidence type="ECO:0000313" key="2">
    <source>
        <dbReference type="EMBL" id="ESO92134.1"/>
    </source>
</evidence>
<keyword evidence="3" id="KW-1185">Reference proteome</keyword>
<reference evidence="2 3" key="1">
    <citation type="journal article" date="2013" name="Nature">
        <title>Insights into bilaterian evolution from three spiralian genomes.</title>
        <authorList>
            <person name="Simakov O."/>
            <person name="Marletaz F."/>
            <person name="Cho S.J."/>
            <person name="Edsinger-Gonzales E."/>
            <person name="Havlak P."/>
            <person name="Hellsten U."/>
            <person name="Kuo D.H."/>
            <person name="Larsson T."/>
            <person name="Lv J."/>
            <person name="Arendt D."/>
            <person name="Savage R."/>
            <person name="Osoegawa K."/>
            <person name="de Jong P."/>
            <person name="Grimwood J."/>
            <person name="Chapman J.A."/>
            <person name="Shapiro H."/>
            <person name="Aerts A."/>
            <person name="Otillar R.P."/>
            <person name="Terry A.Y."/>
            <person name="Boore J.L."/>
            <person name="Grigoriev I.V."/>
            <person name="Lindberg D.R."/>
            <person name="Seaver E.C."/>
            <person name="Weisblat D.A."/>
            <person name="Putnam N.H."/>
            <person name="Rokhsar D.S."/>
        </authorList>
    </citation>
    <scope>NUCLEOTIDE SEQUENCE [LARGE SCALE GENOMIC DNA]</scope>
</reference>
<keyword evidence="1" id="KW-0175">Coiled coil</keyword>
<organism evidence="2 3">
    <name type="scientific">Lottia gigantea</name>
    <name type="common">Giant owl limpet</name>
    <dbReference type="NCBI Taxonomy" id="225164"/>
    <lineage>
        <taxon>Eukaryota</taxon>
        <taxon>Metazoa</taxon>
        <taxon>Spiralia</taxon>
        <taxon>Lophotrochozoa</taxon>
        <taxon>Mollusca</taxon>
        <taxon>Gastropoda</taxon>
        <taxon>Patellogastropoda</taxon>
        <taxon>Lottioidea</taxon>
        <taxon>Lottiidae</taxon>
        <taxon>Lottia</taxon>
    </lineage>
</organism>
<feature type="coiled-coil region" evidence="1">
    <location>
        <begin position="165"/>
        <end position="208"/>
    </location>
</feature>
<protein>
    <submittedName>
        <fullName evidence="2">Uncharacterized protein</fullName>
    </submittedName>
</protein>
<dbReference type="OrthoDB" id="6780876at2759"/>
<dbReference type="CTD" id="20239124"/>
<dbReference type="HOGENOM" id="CLU_023431_6_2_1"/>
<dbReference type="RefSeq" id="XP_009057061.1">
    <property type="nucleotide sequence ID" value="XM_009058813.1"/>
</dbReference>
<dbReference type="GeneID" id="20239124"/>
<dbReference type="EMBL" id="KB202124">
    <property type="protein sequence ID" value="ESO92134.1"/>
    <property type="molecule type" value="Genomic_DNA"/>
</dbReference>
<proteinExistence type="predicted"/>
<accession>V4BST7</accession>
<evidence type="ECO:0000313" key="3">
    <source>
        <dbReference type="Proteomes" id="UP000030746"/>
    </source>
</evidence>